<keyword evidence="2" id="KW-1185">Reference proteome</keyword>
<evidence type="ECO:0000313" key="1">
    <source>
        <dbReference type="EMBL" id="GMA96984.1"/>
    </source>
</evidence>
<proteinExistence type="predicted"/>
<accession>A0ABQ6KCV4</accession>
<name>A0ABQ6KCV4_9MICO</name>
<evidence type="ECO:0008006" key="3">
    <source>
        <dbReference type="Google" id="ProtNLM"/>
    </source>
</evidence>
<dbReference type="EMBL" id="BSVB01000001">
    <property type="protein sequence ID" value="GMA96984.1"/>
    <property type="molecule type" value="Genomic_DNA"/>
</dbReference>
<evidence type="ECO:0000313" key="2">
    <source>
        <dbReference type="Proteomes" id="UP001157034"/>
    </source>
</evidence>
<gene>
    <name evidence="1" type="ORF">GCM10025881_38080</name>
</gene>
<sequence length="42" mass="4059">MIGKVTSGLDQLESEIVAGGITGGTDDGAPKIATAITAATVQ</sequence>
<reference evidence="2" key="1">
    <citation type="journal article" date="2019" name="Int. J. Syst. Evol. Microbiol.">
        <title>The Global Catalogue of Microorganisms (GCM) 10K type strain sequencing project: providing services to taxonomists for standard genome sequencing and annotation.</title>
        <authorList>
            <consortium name="The Broad Institute Genomics Platform"/>
            <consortium name="The Broad Institute Genome Sequencing Center for Infectious Disease"/>
            <person name="Wu L."/>
            <person name="Ma J."/>
        </authorList>
    </citation>
    <scope>NUCLEOTIDE SEQUENCE [LARGE SCALE GENOMIC DNA]</scope>
    <source>
        <strain evidence="2">NBRC 108894</strain>
    </source>
</reference>
<comment type="caution">
    <text evidence="1">The sequence shown here is derived from an EMBL/GenBank/DDBJ whole genome shotgun (WGS) entry which is preliminary data.</text>
</comment>
<protein>
    <recommendedName>
        <fullName evidence="3">Variable major outer membrane lipoprotein</fullName>
    </recommendedName>
</protein>
<dbReference type="RefSeq" id="WP_284255461.1">
    <property type="nucleotide sequence ID" value="NZ_BSVB01000001.1"/>
</dbReference>
<dbReference type="Proteomes" id="UP001157034">
    <property type="component" value="Unassembled WGS sequence"/>
</dbReference>
<organism evidence="1 2">
    <name type="scientific">Pseudolysinimonas kribbensis</name>
    <dbReference type="NCBI Taxonomy" id="433641"/>
    <lineage>
        <taxon>Bacteria</taxon>
        <taxon>Bacillati</taxon>
        <taxon>Actinomycetota</taxon>
        <taxon>Actinomycetes</taxon>
        <taxon>Micrococcales</taxon>
        <taxon>Microbacteriaceae</taxon>
        <taxon>Pseudolysinimonas</taxon>
    </lineage>
</organism>